<comment type="similarity">
    <text evidence="1">Belongs to the Rv1128c/1148c/1588c/1702c/1945/3466 family.</text>
</comment>
<dbReference type="RefSeq" id="WP_142005064.1">
    <property type="nucleotide sequence ID" value="NZ_CAJTBP010000001.1"/>
</dbReference>
<dbReference type="InterPro" id="IPR003615">
    <property type="entry name" value="HNH_nuc"/>
</dbReference>
<proteinExistence type="inferred from homology"/>
<name>A0A542XAX5_9MICO</name>
<evidence type="ECO:0000313" key="5">
    <source>
        <dbReference type="Proteomes" id="UP000318336"/>
    </source>
</evidence>
<organism evidence="4 5">
    <name type="scientific">Barrientosiimonas humi</name>
    <dbReference type="NCBI Taxonomy" id="999931"/>
    <lineage>
        <taxon>Bacteria</taxon>
        <taxon>Bacillati</taxon>
        <taxon>Actinomycetota</taxon>
        <taxon>Actinomycetes</taxon>
        <taxon>Micrococcales</taxon>
        <taxon>Dermacoccaceae</taxon>
        <taxon>Barrientosiimonas</taxon>
    </lineage>
</organism>
<evidence type="ECO:0000313" key="4">
    <source>
        <dbReference type="EMBL" id="TQL32992.1"/>
    </source>
</evidence>
<dbReference type="Pfam" id="PF02720">
    <property type="entry name" value="DUF222"/>
    <property type="match status" value="1"/>
</dbReference>
<dbReference type="GO" id="GO:0008270">
    <property type="term" value="F:zinc ion binding"/>
    <property type="evidence" value="ECO:0007669"/>
    <property type="project" value="InterPro"/>
</dbReference>
<dbReference type="CDD" id="cd00085">
    <property type="entry name" value="HNHc"/>
    <property type="match status" value="1"/>
</dbReference>
<evidence type="ECO:0000256" key="1">
    <source>
        <dbReference type="ARBA" id="ARBA00023450"/>
    </source>
</evidence>
<comment type="caution">
    <text evidence="4">The sequence shown here is derived from an EMBL/GenBank/DDBJ whole genome shotgun (WGS) entry which is preliminary data.</text>
</comment>
<sequence>MTATTVEPATDHIVEPGQASGPLSDEGITVATALAQLHATLDALGDQPDATVVAEADAVGRAVSEVERLSRRVASLRLRLVACANRSQVARRSGFSTTGAWLASRTHTSGGAATREADLAETLESVLPVTGQAMAEGAVSPEHAAVIAWAIKQLPEGLTAEQVVRVEASLVGEAARMSPARLRGAARRALAVVEPDQQAVDEHEDQVLRGEEASALGRCRLSMHDNSDGTVSGSFVLPRLAGDILRKAVQQLAAPRRGSTTGTGASGATGDEVTRDRATATGAARSAPAPASGTASAGGAAVDDRAGRGSWVGVDWPHRYGLALVELLEHLPTDRLPGKVAATVVVTMTREQLVADLAAAHLDTGHDISAGDARRLACNAGIVPVVLGGASQPLDLGRAKRFFSEAQRTALATKYDQCAVQGCDSPFAWTELHHEHPWSRGGATDLEHAVPLCGRDHRDIHKPGTRATITTGPDGRKTVQIHRRE</sequence>
<dbReference type="SMART" id="SM00507">
    <property type="entry name" value="HNHc"/>
    <property type="match status" value="1"/>
</dbReference>
<dbReference type="OrthoDB" id="3634417at2"/>
<dbReference type="GO" id="GO:0004519">
    <property type="term" value="F:endonuclease activity"/>
    <property type="evidence" value="ECO:0007669"/>
    <property type="project" value="UniProtKB-KW"/>
</dbReference>
<dbReference type="EMBL" id="VFOK01000001">
    <property type="protein sequence ID" value="TQL32992.1"/>
    <property type="molecule type" value="Genomic_DNA"/>
</dbReference>
<dbReference type="GO" id="GO:0003676">
    <property type="term" value="F:nucleic acid binding"/>
    <property type="evidence" value="ECO:0007669"/>
    <property type="project" value="InterPro"/>
</dbReference>
<feature type="domain" description="HNH nuclease" evidence="3">
    <location>
        <begin position="406"/>
        <end position="458"/>
    </location>
</feature>
<feature type="compositionally biased region" description="Low complexity" evidence="2">
    <location>
        <begin position="279"/>
        <end position="301"/>
    </location>
</feature>
<dbReference type="InterPro" id="IPR002711">
    <property type="entry name" value="HNH"/>
</dbReference>
<dbReference type="AlphaFoldDB" id="A0A542XAX5"/>
<keyword evidence="5" id="KW-1185">Reference proteome</keyword>
<evidence type="ECO:0000259" key="3">
    <source>
        <dbReference type="SMART" id="SM00507"/>
    </source>
</evidence>
<protein>
    <submittedName>
        <fullName evidence="4">HNH endonuclease</fullName>
    </submittedName>
</protein>
<dbReference type="Proteomes" id="UP000318336">
    <property type="component" value="Unassembled WGS sequence"/>
</dbReference>
<feature type="region of interest" description="Disordered" evidence="2">
    <location>
        <begin position="252"/>
        <end position="302"/>
    </location>
</feature>
<dbReference type="InterPro" id="IPR003870">
    <property type="entry name" value="DUF222"/>
</dbReference>
<keyword evidence="4" id="KW-0255">Endonuclease</keyword>
<dbReference type="Pfam" id="PF01844">
    <property type="entry name" value="HNH"/>
    <property type="match status" value="1"/>
</dbReference>
<gene>
    <name evidence="4" type="ORF">FB554_1125</name>
</gene>
<feature type="region of interest" description="Disordered" evidence="2">
    <location>
        <begin position="1"/>
        <end position="22"/>
    </location>
</feature>
<keyword evidence="4" id="KW-0378">Hydrolase</keyword>
<feature type="compositionally biased region" description="Low complexity" evidence="2">
    <location>
        <begin position="258"/>
        <end position="270"/>
    </location>
</feature>
<keyword evidence="4" id="KW-0540">Nuclease</keyword>
<evidence type="ECO:0000256" key="2">
    <source>
        <dbReference type="SAM" id="MobiDB-lite"/>
    </source>
</evidence>
<reference evidence="4 5" key="1">
    <citation type="submission" date="2019-06" db="EMBL/GenBank/DDBJ databases">
        <title>Sequencing the genomes of 1000 actinobacteria strains.</title>
        <authorList>
            <person name="Klenk H.-P."/>
        </authorList>
    </citation>
    <scope>NUCLEOTIDE SEQUENCE [LARGE SCALE GENOMIC DNA]</scope>
    <source>
        <strain evidence="4 5">DSM 24617</strain>
    </source>
</reference>
<accession>A0A542XAX5</accession>